<name>A0A6V8KAD9_9ACTN</name>
<gene>
    <name evidence="1" type="ORF">Phou_036010</name>
</gene>
<organism evidence="1 2">
    <name type="scientific">Phytohabitans houttuyneae</name>
    <dbReference type="NCBI Taxonomy" id="1076126"/>
    <lineage>
        <taxon>Bacteria</taxon>
        <taxon>Bacillati</taxon>
        <taxon>Actinomycetota</taxon>
        <taxon>Actinomycetes</taxon>
        <taxon>Micromonosporales</taxon>
        <taxon>Micromonosporaceae</taxon>
    </lineage>
</organism>
<comment type="caution">
    <text evidence="1">The sequence shown here is derived from an EMBL/GenBank/DDBJ whole genome shotgun (WGS) entry which is preliminary data.</text>
</comment>
<protein>
    <submittedName>
        <fullName evidence="1">Uncharacterized protein</fullName>
    </submittedName>
</protein>
<evidence type="ECO:0000313" key="2">
    <source>
        <dbReference type="Proteomes" id="UP000482800"/>
    </source>
</evidence>
<dbReference type="EMBL" id="BLPF01000001">
    <property type="protein sequence ID" value="GFJ79421.1"/>
    <property type="molecule type" value="Genomic_DNA"/>
</dbReference>
<keyword evidence="2" id="KW-1185">Reference proteome</keyword>
<dbReference type="RefSeq" id="WP_173056960.1">
    <property type="nucleotide sequence ID" value="NZ_BAABGO010000001.1"/>
</dbReference>
<proteinExistence type="predicted"/>
<evidence type="ECO:0000313" key="1">
    <source>
        <dbReference type="EMBL" id="GFJ79421.1"/>
    </source>
</evidence>
<reference evidence="1 2" key="2">
    <citation type="submission" date="2020-03" db="EMBL/GenBank/DDBJ databases">
        <authorList>
            <person name="Ichikawa N."/>
            <person name="Kimura A."/>
            <person name="Kitahashi Y."/>
            <person name="Uohara A."/>
        </authorList>
    </citation>
    <scope>NUCLEOTIDE SEQUENCE [LARGE SCALE GENOMIC DNA]</scope>
    <source>
        <strain evidence="1 2">NBRC 108639</strain>
    </source>
</reference>
<accession>A0A6V8KAD9</accession>
<dbReference type="Proteomes" id="UP000482800">
    <property type="component" value="Unassembled WGS sequence"/>
</dbReference>
<sequence>MPQPYPLWIATSPDRVARIVAWTEVDGQEGLFPVVFQQGAAAAEPIMERGWLGDTRDRAMIAAEEAVHPPAWLDVPDAREPSVGVAVAEATMEALERERRQR</sequence>
<reference evidence="1 2" key="1">
    <citation type="submission" date="2020-03" db="EMBL/GenBank/DDBJ databases">
        <title>Whole genome shotgun sequence of Phytohabitans houttuyneae NBRC 108639.</title>
        <authorList>
            <person name="Komaki H."/>
            <person name="Tamura T."/>
        </authorList>
    </citation>
    <scope>NUCLEOTIDE SEQUENCE [LARGE SCALE GENOMIC DNA]</scope>
    <source>
        <strain evidence="1 2">NBRC 108639</strain>
    </source>
</reference>
<dbReference type="AlphaFoldDB" id="A0A6V8KAD9"/>